<gene>
    <name evidence="2" type="ORF">HPLM_LOCUS19916</name>
</gene>
<feature type="compositionally biased region" description="Basic and acidic residues" evidence="1">
    <location>
        <begin position="78"/>
        <end position="90"/>
    </location>
</feature>
<feature type="compositionally biased region" description="Basic residues" evidence="1">
    <location>
        <begin position="8"/>
        <end position="31"/>
    </location>
</feature>
<feature type="region of interest" description="Disordered" evidence="1">
    <location>
        <begin position="1"/>
        <end position="125"/>
    </location>
</feature>
<dbReference type="AlphaFoldDB" id="A0A0N4X6D2"/>
<reference evidence="2 3" key="2">
    <citation type="submission" date="2018-11" db="EMBL/GenBank/DDBJ databases">
        <authorList>
            <consortium name="Pathogen Informatics"/>
        </authorList>
    </citation>
    <scope>NUCLEOTIDE SEQUENCE [LARGE SCALE GENOMIC DNA]</scope>
    <source>
        <strain evidence="2 3">MHpl1</strain>
    </source>
</reference>
<name>A0A0N4X6D2_HAEPC</name>
<protein>
    <submittedName>
        <fullName evidence="4">Ovule protein</fullName>
    </submittedName>
</protein>
<keyword evidence="3" id="KW-1185">Reference proteome</keyword>
<dbReference type="EMBL" id="UZAF01021696">
    <property type="protein sequence ID" value="VDO80192.1"/>
    <property type="molecule type" value="Genomic_DNA"/>
</dbReference>
<feature type="compositionally biased region" description="Basic and acidic residues" evidence="1">
    <location>
        <begin position="32"/>
        <end position="62"/>
    </location>
</feature>
<accession>A0A0N4X6D2</accession>
<evidence type="ECO:0000313" key="3">
    <source>
        <dbReference type="Proteomes" id="UP000268014"/>
    </source>
</evidence>
<evidence type="ECO:0000256" key="1">
    <source>
        <dbReference type="SAM" id="MobiDB-lite"/>
    </source>
</evidence>
<organism evidence="4">
    <name type="scientific">Haemonchus placei</name>
    <name type="common">Barber's pole worm</name>
    <dbReference type="NCBI Taxonomy" id="6290"/>
    <lineage>
        <taxon>Eukaryota</taxon>
        <taxon>Metazoa</taxon>
        <taxon>Ecdysozoa</taxon>
        <taxon>Nematoda</taxon>
        <taxon>Chromadorea</taxon>
        <taxon>Rhabditida</taxon>
        <taxon>Rhabditina</taxon>
        <taxon>Rhabditomorpha</taxon>
        <taxon>Strongyloidea</taxon>
        <taxon>Trichostrongylidae</taxon>
        <taxon>Haemonchus</taxon>
    </lineage>
</organism>
<dbReference type="Proteomes" id="UP000268014">
    <property type="component" value="Unassembled WGS sequence"/>
</dbReference>
<evidence type="ECO:0000313" key="2">
    <source>
        <dbReference type="EMBL" id="VDO80192.1"/>
    </source>
</evidence>
<evidence type="ECO:0000313" key="4">
    <source>
        <dbReference type="WBParaSite" id="HPLM_0001992401-mRNA-1"/>
    </source>
</evidence>
<feature type="compositionally biased region" description="Basic and acidic residues" evidence="1">
    <location>
        <begin position="100"/>
        <end position="125"/>
    </location>
</feature>
<proteinExistence type="predicted"/>
<sequence length="125" mass="14222">MCSLFSGSRKRSMRSKRSIRRTNRSIRRSRRRLELKEVPKAEKKEVENKAEKAASLEADRKKPSLQQSGDDDADEDSDTLKGVDSIRDVEDVSTTPPHDIGARGKKSQDEDKNRDLIRQSHSGDK</sequence>
<reference evidence="4" key="1">
    <citation type="submission" date="2017-02" db="UniProtKB">
        <authorList>
            <consortium name="WormBaseParasite"/>
        </authorList>
    </citation>
    <scope>IDENTIFICATION</scope>
</reference>
<dbReference type="WBParaSite" id="HPLM_0001992401-mRNA-1">
    <property type="protein sequence ID" value="HPLM_0001992401-mRNA-1"/>
    <property type="gene ID" value="HPLM_0001992401"/>
</dbReference>
<dbReference type="OrthoDB" id="10569710at2759"/>